<dbReference type="PANTHER" id="PTHR28022">
    <property type="entry name" value="GPI MANNOSYLTRANSFERASE 2 SUBUNIT PGA1"/>
    <property type="match status" value="1"/>
</dbReference>
<dbReference type="VEuPathDB" id="FungiDB:BTJ68_05248"/>
<feature type="signal peptide" evidence="1">
    <location>
        <begin position="1"/>
        <end position="16"/>
    </location>
</feature>
<evidence type="ECO:0000259" key="2">
    <source>
        <dbReference type="PROSITE" id="PS50181"/>
    </source>
</evidence>
<dbReference type="AlphaFoldDB" id="A0A3M7G186"/>
<protein>
    <recommendedName>
        <fullName evidence="2">F-box domain-containing protein</fullName>
    </recommendedName>
</protein>
<dbReference type="PANTHER" id="PTHR28022:SF1">
    <property type="entry name" value="GPI MANNOSYLTRANSFERASE 2 SUBUNIT PGA1"/>
    <property type="match status" value="1"/>
</dbReference>
<dbReference type="Pfam" id="PF00646">
    <property type="entry name" value="F-box"/>
    <property type="match status" value="1"/>
</dbReference>
<dbReference type="GO" id="GO:0031501">
    <property type="term" value="C:mannosyltransferase complex"/>
    <property type="evidence" value="ECO:0007669"/>
    <property type="project" value="TreeGrafter"/>
</dbReference>
<evidence type="ECO:0000313" key="4">
    <source>
        <dbReference type="Proteomes" id="UP000268823"/>
    </source>
</evidence>
<dbReference type="Pfam" id="PF10333">
    <property type="entry name" value="Pga1"/>
    <property type="match status" value="1"/>
</dbReference>
<dbReference type="GO" id="GO:0006506">
    <property type="term" value="P:GPI anchor biosynthetic process"/>
    <property type="evidence" value="ECO:0007669"/>
    <property type="project" value="TreeGrafter"/>
</dbReference>
<dbReference type="GO" id="GO:0000030">
    <property type="term" value="F:mannosyltransferase activity"/>
    <property type="evidence" value="ECO:0007669"/>
    <property type="project" value="TreeGrafter"/>
</dbReference>
<dbReference type="OrthoDB" id="3360032at2759"/>
<proteinExistence type="predicted"/>
<dbReference type="Proteomes" id="UP000268823">
    <property type="component" value="Unassembled WGS sequence"/>
</dbReference>
<dbReference type="EMBL" id="QWIR01000010">
    <property type="protein sequence ID" value="RMY94898.1"/>
    <property type="molecule type" value="Genomic_DNA"/>
</dbReference>
<evidence type="ECO:0000256" key="1">
    <source>
        <dbReference type="SAM" id="SignalP"/>
    </source>
</evidence>
<reference evidence="3 4" key="1">
    <citation type="journal article" date="2018" name="BMC Genomics">
        <title>Genomic evidence for intraspecific hybridization in a clonal and extremely halotolerant yeast.</title>
        <authorList>
            <person name="Gostincar C."/>
            <person name="Stajich J.E."/>
            <person name="Zupancic J."/>
            <person name="Zalar P."/>
            <person name="Gunde-Cimerman N."/>
        </authorList>
    </citation>
    <scope>NUCLEOTIDE SEQUENCE [LARGE SCALE GENOMIC DNA]</scope>
    <source>
        <strain evidence="3 4">EXF-2788</strain>
    </source>
</reference>
<dbReference type="VEuPathDB" id="FungiDB:BTJ68_05249"/>
<accession>A0A3M7G186</accession>
<keyword evidence="1" id="KW-0732">Signal</keyword>
<feature type="chain" id="PRO_5017943033" description="F-box domain-containing protein" evidence="1">
    <location>
        <begin position="17"/>
        <end position="377"/>
    </location>
</feature>
<organism evidence="3 4">
    <name type="scientific">Hortaea werneckii</name>
    <name type="common">Black yeast</name>
    <name type="synonym">Cladosporium werneckii</name>
    <dbReference type="NCBI Taxonomy" id="91943"/>
    <lineage>
        <taxon>Eukaryota</taxon>
        <taxon>Fungi</taxon>
        <taxon>Dikarya</taxon>
        <taxon>Ascomycota</taxon>
        <taxon>Pezizomycotina</taxon>
        <taxon>Dothideomycetes</taxon>
        <taxon>Dothideomycetidae</taxon>
        <taxon>Mycosphaerellales</taxon>
        <taxon>Teratosphaeriaceae</taxon>
        <taxon>Hortaea</taxon>
    </lineage>
</organism>
<sequence>MWLWLALLLCAISANANTEKVIFFAPPAISFPNAGPTLEDLHLSSLHLDSPSLRTALHVTFPNTNQLNGFDSWFLLDHLNEGQRYEVRVCWAATQPTAFTIDTFGVQQVFDSPELVQSLAAFSGSDSHSADAAGVGRVHSNDRASVLLLRVQAAADYFSTNKTLMRHPTPVDVDIILDPYRGNVFPQSLTFTAAYIVLLAGGAWWLSGTIWKELFTGLCGITRFNILDSMDLSQYGGGILPDNSGTNQQQRATPQHPFYSLPSELILDIVDLLPPESFINFAFANYPLLHSYGLAPALSRPRVVYLTTQTQIPALFPLLNLPPEIMLHVMRNLKPIDIMRFTVANYQDLARQGIAPSLGEETVQQLRNAVRARLAPG</sequence>
<dbReference type="InterPro" id="IPR001810">
    <property type="entry name" value="F-box_dom"/>
</dbReference>
<feature type="domain" description="F-box" evidence="2">
    <location>
        <begin position="315"/>
        <end position="366"/>
    </location>
</feature>
<dbReference type="GO" id="GO:0005789">
    <property type="term" value="C:endoplasmic reticulum membrane"/>
    <property type="evidence" value="ECO:0007669"/>
    <property type="project" value="TreeGrafter"/>
</dbReference>
<comment type="caution">
    <text evidence="3">The sequence shown here is derived from an EMBL/GenBank/DDBJ whole genome shotgun (WGS) entry which is preliminary data.</text>
</comment>
<name>A0A3M7G186_HORWE</name>
<dbReference type="PROSITE" id="PS50181">
    <property type="entry name" value="FBOX"/>
    <property type="match status" value="1"/>
</dbReference>
<gene>
    <name evidence="3" type="ORF">D0861_01098</name>
</gene>
<evidence type="ECO:0000313" key="3">
    <source>
        <dbReference type="EMBL" id="RMY94898.1"/>
    </source>
</evidence>
<dbReference type="InterPro" id="IPR019433">
    <property type="entry name" value="GPI_ManTrfase_II_coact_Pga1"/>
</dbReference>